<feature type="region of interest" description="Disordered" evidence="1">
    <location>
        <begin position="243"/>
        <end position="321"/>
    </location>
</feature>
<protein>
    <recommendedName>
        <fullName evidence="2">HAT C-terminal dimerisation domain-containing protein</fullName>
    </recommendedName>
</protein>
<evidence type="ECO:0000256" key="1">
    <source>
        <dbReference type="SAM" id="MobiDB-lite"/>
    </source>
</evidence>
<organism evidence="3 4">
    <name type="scientific">Dipteronia dyeriana</name>
    <dbReference type="NCBI Taxonomy" id="168575"/>
    <lineage>
        <taxon>Eukaryota</taxon>
        <taxon>Viridiplantae</taxon>
        <taxon>Streptophyta</taxon>
        <taxon>Embryophyta</taxon>
        <taxon>Tracheophyta</taxon>
        <taxon>Spermatophyta</taxon>
        <taxon>Magnoliopsida</taxon>
        <taxon>eudicotyledons</taxon>
        <taxon>Gunneridae</taxon>
        <taxon>Pentapetalae</taxon>
        <taxon>rosids</taxon>
        <taxon>malvids</taxon>
        <taxon>Sapindales</taxon>
        <taxon>Sapindaceae</taxon>
        <taxon>Hippocastanoideae</taxon>
        <taxon>Acereae</taxon>
        <taxon>Dipteronia</taxon>
    </lineage>
</organism>
<keyword evidence="4" id="KW-1185">Reference proteome</keyword>
<dbReference type="Proteomes" id="UP001280121">
    <property type="component" value="Unassembled WGS sequence"/>
</dbReference>
<feature type="compositionally biased region" description="Polar residues" evidence="1">
    <location>
        <begin position="247"/>
        <end position="258"/>
    </location>
</feature>
<dbReference type="InterPro" id="IPR008906">
    <property type="entry name" value="HATC_C_dom"/>
</dbReference>
<name>A0AAE0CIK1_9ROSI</name>
<dbReference type="EMBL" id="JANJYI010000004">
    <property type="protein sequence ID" value="KAK2652525.1"/>
    <property type="molecule type" value="Genomic_DNA"/>
</dbReference>
<proteinExistence type="predicted"/>
<dbReference type="AlphaFoldDB" id="A0AAE0CIK1"/>
<dbReference type="GO" id="GO:0046983">
    <property type="term" value="F:protein dimerization activity"/>
    <property type="evidence" value="ECO:0007669"/>
    <property type="project" value="InterPro"/>
</dbReference>
<dbReference type="PANTHER" id="PTHR32166">
    <property type="entry name" value="OSJNBA0013A04.12 PROTEIN"/>
    <property type="match status" value="1"/>
</dbReference>
<accession>A0AAE0CIK1</accession>
<feature type="domain" description="HAT C-terminal dimerisation" evidence="2">
    <location>
        <begin position="138"/>
        <end position="203"/>
    </location>
</feature>
<dbReference type="SUPFAM" id="SSF53098">
    <property type="entry name" value="Ribonuclease H-like"/>
    <property type="match status" value="1"/>
</dbReference>
<sequence>MSYALKTTRPLVNVLRMTDSEKLPGMGFIYGSMDKDKEEIAENLGNEEGAYKEIWKIIDDKWEFQLHRHLHAAAYYLNPRFQYSDNFSTHREIKIGLMVYMEKLIPNEEDRLQANIQLQLFQNKKGLFAYGRQQTVIDKLSPSDWWTTYGDDALELLGFAVKVLSLTCSSSACERNWSTFNLIHTKKRNQLKTTKLNSLVYIMYNRRLQHKFIKRQALKDDEDPLVSEDVPSDDEWLVTEDVPSANVDMSQPSGSQQVPGKRKRNTNKGKALQWVDEDGWEDISNRNDSLDISDDDGGDYSFDPHFKPLDTNDSLWDTLDI</sequence>
<gene>
    <name evidence="3" type="ORF">Ddye_012381</name>
</gene>
<dbReference type="InterPro" id="IPR012337">
    <property type="entry name" value="RNaseH-like_sf"/>
</dbReference>
<evidence type="ECO:0000313" key="3">
    <source>
        <dbReference type="EMBL" id="KAK2652525.1"/>
    </source>
</evidence>
<evidence type="ECO:0000313" key="4">
    <source>
        <dbReference type="Proteomes" id="UP001280121"/>
    </source>
</evidence>
<dbReference type="Pfam" id="PF05699">
    <property type="entry name" value="Dimer_Tnp_hAT"/>
    <property type="match status" value="1"/>
</dbReference>
<comment type="caution">
    <text evidence="3">The sequence shown here is derived from an EMBL/GenBank/DDBJ whole genome shotgun (WGS) entry which is preliminary data.</text>
</comment>
<evidence type="ECO:0000259" key="2">
    <source>
        <dbReference type="Pfam" id="PF05699"/>
    </source>
</evidence>
<reference evidence="3" key="1">
    <citation type="journal article" date="2023" name="Plant J.">
        <title>Genome sequences and population genomics provide insights into the demographic history, inbreeding, and mutation load of two 'living fossil' tree species of Dipteronia.</title>
        <authorList>
            <person name="Feng Y."/>
            <person name="Comes H.P."/>
            <person name="Chen J."/>
            <person name="Zhu S."/>
            <person name="Lu R."/>
            <person name="Zhang X."/>
            <person name="Li P."/>
            <person name="Qiu J."/>
            <person name="Olsen K.M."/>
            <person name="Qiu Y."/>
        </authorList>
    </citation>
    <scope>NUCLEOTIDE SEQUENCE</scope>
    <source>
        <strain evidence="3">KIB01</strain>
    </source>
</reference>
<dbReference type="PANTHER" id="PTHR32166:SF123">
    <property type="entry name" value="BED-TYPE DOMAIN-CONTAINING PROTEIN"/>
    <property type="match status" value="1"/>
</dbReference>